<evidence type="ECO:0000313" key="1">
    <source>
        <dbReference type="EMBL" id="EGR27090.1"/>
    </source>
</evidence>
<dbReference type="InParanoid" id="G0R624"/>
<dbReference type="RefSeq" id="XP_004023974.1">
    <property type="nucleotide sequence ID" value="XM_004023925.1"/>
</dbReference>
<dbReference type="Proteomes" id="UP000008983">
    <property type="component" value="Unassembled WGS sequence"/>
</dbReference>
<accession>G0R624</accession>
<name>G0R624_ICHMU</name>
<reference evidence="1 2" key="1">
    <citation type="submission" date="2011-07" db="EMBL/GenBank/DDBJ databases">
        <authorList>
            <person name="Coyne R."/>
            <person name="Brami D."/>
            <person name="Johnson J."/>
            <person name="Hostetler J."/>
            <person name="Hannick L."/>
            <person name="Clark T."/>
            <person name="Cassidy-Hanley D."/>
            <person name="Inman J."/>
        </authorList>
    </citation>
    <scope>NUCLEOTIDE SEQUENCE [LARGE SCALE GENOMIC DNA]</scope>
    <source>
        <strain evidence="1 2">G5</strain>
    </source>
</reference>
<organism evidence="1 2">
    <name type="scientific">Ichthyophthirius multifiliis</name>
    <name type="common">White spot disease agent</name>
    <name type="synonym">Ich</name>
    <dbReference type="NCBI Taxonomy" id="5932"/>
    <lineage>
        <taxon>Eukaryota</taxon>
        <taxon>Sar</taxon>
        <taxon>Alveolata</taxon>
        <taxon>Ciliophora</taxon>
        <taxon>Intramacronucleata</taxon>
        <taxon>Oligohymenophorea</taxon>
        <taxon>Hymenostomatida</taxon>
        <taxon>Ophryoglenina</taxon>
        <taxon>Ichthyophthirius</taxon>
    </lineage>
</organism>
<dbReference type="GeneID" id="14903132"/>
<proteinExistence type="predicted"/>
<keyword evidence="2" id="KW-1185">Reference proteome</keyword>
<evidence type="ECO:0000313" key="2">
    <source>
        <dbReference type="Proteomes" id="UP000008983"/>
    </source>
</evidence>
<dbReference type="eggNOG" id="ENOG502SMFP">
    <property type="taxonomic scope" value="Eukaryota"/>
</dbReference>
<protein>
    <submittedName>
        <fullName evidence="1">Uncharacterized protein</fullName>
    </submittedName>
</protein>
<dbReference type="AlphaFoldDB" id="G0R624"/>
<gene>
    <name evidence="1" type="ORF">IMG5_202070</name>
</gene>
<dbReference type="OrthoDB" id="288849at2759"/>
<sequence length="248" mass="29065">MTTTIEVEKLESLLLNMKIDETYQPINWENITKSQNETTKAFEALARQVFALKDNLSKSFVCSLKELKDYDLKDQIQKVTDKKINQQGLKNLSQYAIYEGEDLKINYPELNKVVNDKQNTLLDQNQKVQAKLFETAQWIEAFLRGFNVSKESNIQQQGQQEQKGDQQLQANFLMQSNKTFDFPQDKLNEVVSKIQVTYIPDTKKYISIQTYQQIVENSADIAEEEFTRLTFQNRTDRRNIMHQDKKNT</sequence>
<dbReference type="EMBL" id="GL984388">
    <property type="protein sequence ID" value="EGR27090.1"/>
    <property type="molecule type" value="Genomic_DNA"/>
</dbReference>